<dbReference type="Gene3D" id="3.90.550.10">
    <property type="entry name" value="Spore Coat Polysaccharide Biosynthesis Protein SpsA, Chain A"/>
    <property type="match status" value="1"/>
</dbReference>
<dbReference type="GO" id="GO:0005525">
    <property type="term" value="F:GTP binding"/>
    <property type="evidence" value="ECO:0007669"/>
    <property type="project" value="UniProtKB-KW"/>
</dbReference>
<keyword evidence="4" id="KW-0342">GTP-binding</keyword>
<dbReference type="RefSeq" id="WP_183337450.1">
    <property type="nucleotide sequence ID" value="NZ_JACHZG010000001.1"/>
</dbReference>
<proteinExistence type="predicted"/>
<dbReference type="InterPro" id="IPR002835">
    <property type="entry name" value="CofC"/>
</dbReference>
<name>A0A7W5JUL4_9ACTN</name>
<comment type="caution">
    <text evidence="5">The sequence shown here is derived from an EMBL/GenBank/DDBJ whole genome shotgun (WGS) entry which is preliminary data.</text>
</comment>
<dbReference type="InterPro" id="IPR029044">
    <property type="entry name" value="Nucleotide-diphossugar_trans"/>
</dbReference>
<gene>
    <name evidence="5" type="ORF">FHX39_001459</name>
</gene>
<evidence type="ECO:0000256" key="1">
    <source>
        <dbReference type="ARBA" id="ARBA00022679"/>
    </source>
</evidence>
<evidence type="ECO:0000313" key="5">
    <source>
        <dbReference type="EMBL" id="MBB3326515.1"/>
    </source>
</evidence>
<keyword evidence="3" id="KW-0547">Nucleotide-binding</keyword>
<accession>A0A7W5JUL4</accession>
<dbReference type="GO" id="GO:0043814">
    <property type="term" value="F:phospholactate guanylyltransferase activity"/>
    <property type="evidence" value="ECO:0007669"/>
    <property type="project" value="UniProtKB-EC"/>
</dbReference>
<dbReference type="Proteomes" id="UP000565572">
    <property type="component" value="Unassembled WGS sequence"/>
</dbReference>
<dbReference type="NCBIfam" id="TIGR03552">
    <property type="entry name" value="F420_cofC"/>
    <property type="match status" value="1"/>
</dbReference>
<dbReference type="PANTHER" id="PTHR40392:SF1">
    <property type="entry name" value="2-PHOSPHO-L-LACTATE GUANYLYLTRANSFERASE"/>
    <property type="match status" value="1"/>
</dbReference>
<protein>
    <submittedName>
        <fullName evidence="5">2-phospho-L-lactate guanylyltransferase</fullName>
        <ecNumber evidence="5">2.7.7.68</ecNumber>
    </submittedName>
</protein>
<reference evidence="5 6" key="1">
    <citation type="submission" date="2020-08" db="EMBL/GenBank/DDBJ databases">
        <title>Sequencing the genomes of 1000 actinobacteria strains.</title>
        <authorList>
            <person name="Klenk H.-P."/>
        </authorList>
    </citation>
    <scope>NUCLEOTIDE SEQUENCE [LARGE SCALE GENOMIC DNA]</scope>
    <source>
        <strain evidence="5 6">DSM 11053</strain>
    </source>
</reference>
<dbReference type="EMBL" id="JACHZG010000001">
    <property type="protein sequence ID" value="MBB3326515.1"/>
    <property type="molecule type" value="Genomic_DNA"/>
</dbReference>
<keyword evidence="6" id="KW-1185">Reference proteome</keyword>
<evidence type="ECO:0000256" key="3">
    <source>
        <dbReference type="ARBA" id="ARBA00022741"/>
    </source>
</evidence>
<evidence type="ECO:0000256" key="4">
    <source>
        <dbReference type="ARBA" id="ARBA00023134"/>
    </source>
</evidence>
<organism evidence="5 6">
    <name type="scientific">Microlunatus antarcticus</name>
    <dbReference type="NCBI Taxonomy" id="53388"/>
    <lineage>
        <taxon>Bacteria</taxon>
        <taxon>Bacillati</taxon>
        <taxon>Actinomycetota</taxon>
        <taxon>Actinomycetes</taxon>
        <taxon>Propionibacteriales</taxon>
        <taxon>Propionibacteriaceae</taxon>
        <taxon>Microlunatus</taxon>
    </lineage>
</organism>
<evidence type="ECO:0000256" key="2">
    <source>
        <dbReference type="ARBA" id="ARBA00022695"/>
    </source>
</evidence>
<evidence type="ECO:0000313" key="6">
    <source>
        <dbReference type="Proteomes" id="UP000565572"/>
    </source>
</evidence>
<dbReference type="EC" id="2.7.7.68" evidence="5"/>
<dbReference type="AlphaFoldDB" id="A0A7W5JUL4"/>
<sequence length="286" mass="29201">MPTTSASALSAGGGVGAVVALKAGELVKSRLAPLPQPLRRRLAWTMAVDTLHALVTSVEAVVVVSDQPALAHRLARAGLSSVVVVPETRPAGMNDALRQGAERLRGDGLDRVLACVGDLPALRPTSVAVVLRGAVAYERSYLPDATGIGTSMLHAGAGVALAPHFQGRSAAAHHSSSAVPLTDERLATAVPDARRDVDTEVDLADAVGLGLGPATAALVDDATGRLGTYAAVTTVGREDGAGRAVTSEGVRVDLPDDRLADGLRALRPGQRLHAVLTGTSVLSAWL</sequence>
<keyword evidence="1 5" id="KW-0808">Transferase</keyword>
<dbReference type="SUPFAM" id="SSF53448">
    <property type="entry name" value="Nucleotide-diphospho-sugar transferases"/>
    <property type="match status" value="1"/>
</dbReference>
<dbReference type="PANTHER" id="PTHR40392">
    <property type="entry name" value="2-PHOSPHO-L-LACTATE GUANYLYLTRANSFERASE"/>
    <property type="match status" value="1"/>
</dbReference>
<keyword evidence="2 5" id="KW-0548">Nucleotidyltransferase</keyword>